<protein>
    <submittedName>
        <fullName evidence="1">Variant erythrocyte surface antigen-1, alpha subunit</fullName>
    </submittedName>
</protein>
<dbReference type="VEuPathDB" id="PiroplasmaDB:BBOV_II004110"/>
<proteinExistence type="predicted"/>
<name>A7ATV5_BABBO</name>
<reference evidence="2" key="3">
    <citation type="journal article" date="2021" name="Int. J. Parasitol.">
        <title>Comparative analysis of gene expression between Babesia bovis blood stages and kinetes allowed by improved genome annotation.</title>
        <authorList>
            <person name="Ueti M.W."/>
            <person name="Johnson W.C."/>
            <person name="Kappmeyer L.S."/>
            <person name="Herndon D.R."/>
            <person name="Mousel M.R."/>
            <person name="Reif K.E."/>
            <person name="Taus N.S."/>
            <person name="Ifeonu O.O."/>
            <person name="Silva J.C."/>
            <person name="Suarez C.E."/>
            <person name="Brayton K.A."/>
        </authorList>
    </citation>
    <scope>NUCLEOTIDE SEQUENCE [LARGE SCALE GENOMIC DNA]</scope>
</reference>
<organism evidence="1 2">
    <name type="scientific">Babesia bovis</name>
    <dbReference type="NCBI Taxonomy" id="5865"/>
    <lineage>
        <taxon>Eukaryota</taxon>
        <taxon>Sar</taxon>
        <taxon>Alveolata</taxon>
        <taxon>Apicomplexa</taxon>
        <taxon>Aconoidasida</taxon>
        <taxon>Piroplasmida</taxon>
        <taxon>Babesiidae</taxon>
        <taxon>Babesia</taxon>
    </lineage>
</organism>
<evidence type="ECO:0000313" key="2">
    <source>
        <dbReference type="Proteomes" id="UP000002173"/>
    </source>
</evidence>
<dbReference type="InParanoid" id="A7ATV5"/>
<dbReference type="RefSeq" id="XP_001609934.1">
    <property type="nucleotide sequence ID" value="XM_001609884.1"/>
</dbReference>
<sequence length="116" mass="12667">MHWTGKYAKGSPYWNNHILDGSGLDDGTLSQWLHSLGFPKEMLNNSGPGNRWDVVINSDFVQKFFMGYADTSGGNNGHGRDHDGSTFRSAAGMNFAGYIHTLEKSCTATAVVLIVL</sequence>
<accession>A7ATV5</accession>
<dbReference type="EMBL" id="AAXT01000003">
    <property type="protein sequence ID" value="EDO06366.1"/>
    <property type="molecule type" value="Genomic_DNA"/>
</dbReference>
<dbReference type="eggNOG" id="ENOG502SYXA">
    <property type="taxonomic scope" value="Eukaryota"/>
</dbReference>
<gene>
    <name evidence="1" type="ORF">BBOV_II004110</name>
</gene>
<dbReference type="Proteomes" id="UP000002173">
    <property type="component" value="Unassembled WGS sequence"/>
</dbReference>
<dbReference type="KEGG" id="bbo:BBOV_II004110"/>
<dbReference type="Pfam" id="PF12785">
    <property type="entry name" value="VESA1_N"/>
    <property type="match status" value="1"/>
</dbReference>
<evidence type="ECO:0000313" key="1">
    <source>
        <dbReference type="EMBL" id="EDO06366.1"/>
    </source>
</evidence>
<comment type="caution">
    <text evidence="1">The sequence shown here is derived from an EMBL/GenBank/DDBJ whole genome shotgun (WGS) entry which is preliminary data.</text>
</comment>
<reference evidence="2" key="2">
    <citation type="journal article" date="2020" name="Data Brief">
        <title>Transcriptome dataset of Babesia bovis life stages within vertebrate and invertebrate hosts.</title>
        <authorList>
            <person name="Ueti M.W."/>
            <person name="Johnson W.C."/>
            <person name="Kappmeyer L.S."/>
            <person name="Herndon D.R."/>
            <person name="Mousel M.R."/>
            <person name="Reif K.E."/>
            <person name="Taus N.S."/>
            <person name="Ifeonu O.O."/>
            <person name="Silva J.C."/>
            <person name="Suarez C.E."/>
            <person name="Brayton K.A."/>
        </authorList>
    </citation>
    <scope>NUCLEOTIDE SEQUENCE [LARGE SCALE GENOMIC DNA]</scope>
</reference>
<dbReference type="GeneID" id="5478163"/>
<dbReference type="InterPro" id="IPR024751">
    <property type="entry name" value="VESA1"/>
</dbReference>
<keyword evidence="2" id="KW-1185">Reference proteome</keyword>
<reference evidence="1 2" key="1">
    <citation type="journal article" date="2007" name="PLoS Pathog.">
        <title>Genome sequence of Babesia bovis and comparative analysis of apicomplexan hemoprotozoa.</title>
        <authorList>
            <person name="Brayton K.A."/>
            <person name="Lau A.O.T."/>
            <person name="Herndon D.R."/>
            <person name="Hannick L."/>
            <person name="Kappmeyer L.S."/>
            <person name="Berens S.J."/>
            <person name="Bidwell S.L."/>
            <person name="Brown W.C."/>
            <person name="Crabtree J."/>
            <person name="Fadrosh D."/>
            <person name="Feldblum T."/>
            <person name="Forberger H.A."/>
            <person name="Haas B.J."/>
            <person name="Howell J.M."/>
            <person name="Khouri H."/>
            <person name="Koo H."/>
            <person name="Mann D.J."/>
            <person name="Norimine J."/>
            <person name="Paulsen I.T."/>
            <person name="Radune D."/>
            <person name="Ren Q."/>
            <person name="Smith R.K. Jr."/>
            <person name="Suarez C.E."/>
            <person name="White O."/>
            <person name="Wortman J.R."/>
            <person name="Knowles D.P. Jr."/>
            <person name="McElwain T.F."/>
            <person name="Nene V.M."/>
        </authorList>
    </citation>
    <scope>NUCLEOTIDE SEQUENCE [LARGE SCALE GENOMIC DNA]</scope>
    <source>
        <strain evidence="1">T2Bo</strain>
    </source>
</reference>
<dbReference type="AlphaFoldDB" id="A7ATV5"/>